<dbReference type="InterPro" id="IPR007197">
    <property type="entry name" value="rSAM"/>
</dbReference>
<keyword evidence="4" id="KW-0411">Iron-sulfur</keyword>
<gene>
    <name evidence="6" type="ORF">A2310_00875</name>
</gene>
<sequence>MLTGPSRPTFFHKTAYGNIAGRRINDILKSSGEYSENKIRCMSRLWPNRASLMAFHEVFANNVFLDLESNPSILPFVPWWQEAGLINFVNFSNLTSSNERETFLTQIKEAIDRSPIRNVSGIIIELTGLCNLSCRHCFRGGSRPEEKELPFDLLKDSLIPFLRAGIGNFKITGGEPTLRTDKLLKILGFVKDYMYFKRYTLEDISVQIETGIEEMRKEMLANLYADEKDMHIGMAVLDLENPISKRLNLKEITPEAVFLFCEEWKRLFLEIKREAIKDGEAGVRVNTDSIVINTNGTYEDPIALSEEIKILGLVQGVDFEVSLDYPKDSVATDSNRGSCGVFNQARNFAETARSFGMGADYLPVGGIANIGNAADAHVENREVSFDDFDLQIKSELVDCGLGRDSFSLNRLRIRNGQVGFCQFAYALPEEFGDLTNYSMVEILNNKLITSRSMQIIAGGLRKFIPEINRSIFPGKFHPSCLPRNILLAYASWKEVFMEQGDSETAAIAKANRIVGIKYGYLPRETLLV</sequence>
<dbReference type="Gene3D" id="3.20.20.70">
    <property type="entry name" value="Aldolase class I"/>
    <property type="match status" value="1"/>
</dbReference>
<evidence type="ECO:0000256" key="3">
    <source>
        <dbReference type="ARBA" id="ARBA00023004"/>
    </source>
</evidence>
<dbReference type="EMBL" id="MEUB01000021">
    <property type="protein sequence ID" value="OGC23133.1"/>
    <property type="molecule type" value="Genomic_DNA"/>
</dbReference>
<accession>A0A1F4STX0</accession>
<evidence type="ECO:0000256" key="2">
    <source>
        <dbReference type="ARBA" id="ARBA00022723"/>
    </source>
</evidence>
<dbReference type="GO" id="GO:0003824">
    <property type="term" value="F:catalytic activity"/>
    <property type="evidence" value="ECO:0007669"/>
    <property type="project" value="InterPro"/>
</dbReference>
<dbReference type="InterPro" id="IPR013785">
    <property type="entry name" value="Aldolase_TIM"/>
</dbReference>
<dbReference type="STRING" id="1802579.A2310_00875"/>
<dbReference type="PANTHER" id="PTHR11228">
    <property type="entry name" value="RADICAL SAM DOMAIN PROTEIN"/>
    <property type="match status" value="1"/>
</dbReference>
<dbReference type="Proteomes" id="UP000178417">
    <property type="component" value="Unassembled WGS sequence"/>
</dbReference>
<evidence type="ECO:0000259" key="5">
    <source>
        <dbReference type="PROSITE" id="PS51918"/>
    </source>
</evidence>
<protein>
    <recommendedName>
        <fullName evidence="5">Radical SAM core domain-containing protein</fullName>
    </recommendedName>
</protein>
<dbReference type="CDD" id="cd01335">
    <property type="entry name" value="Radical_SAM"/>
    <property type="match status" value="1"/>
</dbReference>
<proteinExistence type="predicted"/>
<dbReference type="PANTHER" id="PTHR11228:SF7">
    <property type="entry name" value="PQQA PEPTIDE CYCLASE"/>
    <property type="match status" value="1"/>
</dbReference>
<keyword evidence="1" id="KW-0949">S-adenosyl-L-methionine</keyword>
<evidence type="ECO:0000256" key="4">
    <source>
        <dbReference type="ARBA" id="ARBA00023014"/>
    </source>
</evidence>
<dbReference type="AlphaFoldDB" id="A0A1F4STX0"/>
<dbReference type="InterPro" id="IPR058240">
    <property type="entry name" value="rSAM_sf"/>
</dbReference>
<evidence type="ECO:0000313" key="7">
    <source>
        <dbReference type="Proteomes" id="UP000178417"/>
    </source>
</evidence>
<evidence type="ECO:0000313" key="6">
    <source>
        <dbReference type="EMBL" id="OGC23133.1"/>
    </source>
</evidence>
<keyword evidence="2" id="KW-0479">Metal-binding</keyword>
<dbReference type="Pfam" id="PF04055">
    <property type="entry name" value="Radical_SAM"/>
    <property type="match status" value="1"/>
</dbReference>
<feature type="domain" description="Radical SAM core" evidence="5">
    <location>
        <begin position="113"/>
        <end position="353"/>
    </location>
</feature>
<dbReference type="GO" id="GO:0046872">
    <property type="term" value="F:metal ion binding"/>
    <property type="evidence" value="ECO:0007669"/>
    <property type="project" value="UniProtKB-KW"/>
</dbReference>
<dbReference type="SUPFAM" id="SSF102114">
    <property type="entry name" value="Radical SAM enzymes"/>
    <property type="match status" value="1"/>
</dbReference>
<name>A0A1F4STX0_UNCSA</name>
<dbReference type="PROSITE" id="PS51918">
    <property type="entry name" value="RADICAL_SAM"/>
    <property type="match status" value="1"/>
</dbReference>
<dbReference type="GO" id="GO:0051536">
    <property type="term" value="F:iron-sulfur cluster binding"/>
    <property type="evidence" value="ECO:0007669"/>
    <property type="project" value="UniProtKB-KW"/>
</dbReference>
<organism evidence="6 7">
    <name type="scientific">candidate division WOR-1 bacterium RIFOXYB2_FULL_37_13</name>
    <dbReference type="NCBI Taxonomy" id="1802579"/>
    <lineage>
        <taxon>Bacteria</taxon>
        <taxon>Bacillati</taxon>
        <taxon>Saganbacteria</taxon>
    </lineage>
</organism>
<keyword evidence="3" id="KW-0408">Iron</keyword>
<reference evidence="6 7" key="1">
    <citation type="journal article" date="2016" name="Nat. Commun.">
        <title>Thousands of microbial genomes shed light on interconnected biogeochemical processes in an aquifer system.</title>
        <authorList>
            <person name="Anantharaman K."/>
            <person name="Brown C.T."/>
            <person name="Hug L.A."/>
            <person name="Sharon I."/>
            <person name="Castelle C.J."/>
            <person name="Probst A.J."/>
            <person name="Thomas B.C."/>
            <person name="Singh A."/>
            <person name="Wilkins M.J."/>
            <person name="Karaoz U."/>
            <person name="Brodie E.L."/>
            <person name="Williams K.H."/>
            <person name="Hubbard S.S."/>
            <person name="Banfield J.F."/>
        </authorList>
    </citation>
    <scope>NUCLEOTIDE SEQUENCE [LARGE SCALE GENOMIC DNA]</scope>
</reference>
<evidence type="ECO:0000256" key="1">
    <source>
        <dbReference type="ARBA" id="ARBA00022691"/>
    </source>
</evidence>
<dbReference type="SFLD" id="SFLDS00029">
    <property type="entry name" value="Radical_SAM"/>
    <property type="match status" value="1"/>
</dbReference>
<dbReference type="InterPro" id="IPR050377">
    <property type="entry name" value="Radical_SAM_PqqE_MftC-like"/>
</dbReference>
<comment type="caution">
    <text evidence="6">The sequence shown here is derived from an EMBL/GenBank/DDBJ whole genome shotgun (WGS) entry which is preliminary data.</text>
</comment>